<dbReference type="Pfam" id="PF13524">
    <property type="entry name" value="Glyco_trans_1_2"/>
    <property type="match status" value="1"/>
</dbReference>
<name>A0A532UZ90_UNCL8</name>
<evidence type="ECO:0000259" key="1">
    <source>
        <dbReference type="Pfam" id="PF13524"/>
    </source>
</evidence>
<comment type="caution">
    <text evidence="2">The sequence shown here is derived from an EMBL/GenBank/DDBJ whole genome shotgun (WGS) entry which is preliminary data.</text>
</comment>
<dbReference type="EMBL" id="NJBN01000005">
    <property type="protein sequence ID" value="TKJ40275.1"/>
    <property type="molecule type" value="Genomic_DNA"/>
</dbReference>
<evidence type="ECO:0000313" key="3">
    <source>
        <dbReference type="Proteomes" id="UP000319619"/>
    </source>
</evidence>
<evidence type="ECO:0000313" key="2">
    <source>
        <dbReference type="EMBL" id="TKJ40275.1"/>
    </source>
</evidence>
<dbReference type="Proteomes" id="UP000319619">
    <property type="component" value="Unassembled WGS sequence"/>
</dbReference>
<feature type="domain" description="Spore protein YkvP/CgeB glycosyl transferase-like" evidence="1">
    <location>
        <begin position="377"/>
        <end position="526"/>
    </location>
</feature>
<proteinExistence type="predicted"/>
<dbReference type="AlphaFoldDB" id="A0A532UZ90"/>
<reference evidence="2 3" key="1">
    <citation type="submission" date="2017-06" db="EMBL/GenBank/DDBJ databases">
        <title>Novel microbial phyla capable of carbon fixation and sulfur reduction in deep-sea sediments.</title>
        <authorList>
            <person name="Huang J."/>
            <person name="Baker B."/>
            <person name="Wang Y."/>
        </authorList>
    </citation>
    <scope>NUCLEOTIDE SEQUENCE [LARGE SCALE GENOMIC DNA]</scope>
    <source>
        <strain evidence="2">B3_LCP</strain>
    </source>
</reference>
<sequence length="611" mass="68557">MPSNNLEGNLKKIAASDERLADLLRQSYDPGYPEIRTAKSGEAIPVVNKKCLHSTYNPIAEAQKWMESCDLHANDNKTYVLGGIGFGYHVDELLKIIPPERLIIVEKDPGLAAAVLANRPVGFLPDKVRLLVGLSAVQSFERIIRYCASQNDEIFFLEHPASSSLYPDFYITLKGIVKAQWTTKRGGYKILLVSPLYGGSLPISYHVHDALNKLGHRCELLDNSVFYPGMQHLNDLTSNKNHQSRLDSGLTTLLAESVTARALEIKADLVLGMAQSPLTPEVLRELKKAGIQTAFWFIEDLQILEYWKALVPFVENFFAIQKGEYAEKLKENGCPFPNYLPLAANPDVHNPMQLTQEEESEFGGNVSHVGAGYHNRRNFFAGLLDLDFKIWGNDWDNPGTLKTALQREGERINTEDSTRIFNTTKINVNLHSSTYHDGINPFGDYLNPRTFEIAACGAFQLVDNRQYLSESFEVGDEIITFDSIQDCRERIVHYLANPHERIEIAGRARQRVLTMHTYEHRMLELLGVIAGRNPHWTPQGGGLPTAEEIIVGEKPGSALAGVMERFKDRGPLTLEDIASEIEKGEGELSRTEGMILLLNEFRRWGVEKGVL</sequence>
<protein>
    <recommendedName>
        <fullName evidence="1">Spore protein YkvP/CgeB glycosyl transferase-like domain-containing protein</fullName>
    </recommendedName>
</protein>
<accession>A0A532UZ90</accession>
<organism evidence="2 3">
    <name type="scientific">candidate division LCP-89 bacterium B3_LCP</name>
    <dbReference type="NCBI Taxonomy" id="2012998"/>
    <lineage>
        <taxon>Bacteria</taxon>
        <taxon>Pseudomonadati</taxon>
        <taxon>Bacteria division LCP-89</taxon>
    </lineage>
</organism>
<gene>
    <name evidence="2" type="ORF">CEE37_08080</name>
</gene>
<dbReference type="InterPro" id="IPR055259">
    <property type="entry name" value="YkvP/CgeB_Glyco_trans-like"/>
</dbReference>